<dbReference type="AlphaFoldDB" id="A0AAF0TGQ5"/>
<dbReference type="Proteomes" id="UP001234989">
    <property type="component" value="Chromosome 3"/>
</dbReference>
<evidence type="ECO:0000259" key="1">
    <source>
        <dbReference type="Pfam" id="PF13966"/>
    </source>
</evidence>
<sequence>MYQKLKGEYSKVPWRRLTCNNLGSPKWVFALYVAIHRRLYTKDRLSKWGIIDDDICSLCKAEVETHQHLFFTCSFSTQLCQKMLN</sequence>
<organism evidence="2 3">
    <name type="scientific">Solanum verrucosum</name>
    <dbReference type="NCBI Taxonomy" id="315347"/>
    <lineage>
        <taxon>Eukaryota</taxon>
        <taxon>Viridiplantae</taxon>
        <taxon>Streptophyta</taxon>
        <taxon>Embryophyta</taxon>
        <taxon>Tracheophyta</taxon>
        <taxon>Spermatophyta</taxon>
        <taxon>Magnoliopsida</taxon>
        <taxon>eudicotyledons</taxon>
        <taxon>Gunneridae</taxon>
        <taxon>Pentapetalae</taxon>
        <taxon>asterids</taxon>
        <taxon>lamiids</taxon>
        <taxon>Solanales</taxon>
        <taxon>Solanaceae</taxon>
        <taxon>Solanoideae</taxon>
        <taxon>Solaneae</taxon>
        <taxon>Solanum</taxon>
    </lineage>
</organism>
<accession>A0AAF0TGQ5</accession>
<proteinExistence type="predicted"/>
<evidence type="ECO:0000313" key="3">
    <source>
        <dbReference type="Proteomes" id="UP001234989"/>
    </source>
</evidence>
<reference evidence="2" key="1">
    <citation type="submission" date="2023-08" db="EMBL/GenBank/DDBJ databases">
        <title>A de novo genome assembly of Solanum verrucosum Schlechtendal, a Mexican diploid species geographically isolated from the other diploid A-genome species in potato relatives.</title>
        <authorList>
            <person name="Hosaka K."/>
        </authorList>
    </citation>
    <scope>NUCLEOTIDE SEQUENCE</scope>
    <source>
        <tissue evidence="2">Young leaves</tissue>
    </source>
</reference>
<dbReference type="InterPro" id="IPR026960">
    <property type="entry name" value="RVT-Znf"/>
</dbReference>
<dbReference type="Pfam" id="PF13966">
    <property type="entry name" value="zf-RVT"/>
    <property type="match status" value="1"/>
</dbReference>
<keyword evidence="3" id="KW-1185">Reference proteome</keyword>
<dbReference type="EMBL" id="CP133614">
    <property type="protein sequence ID" value="WMV18234.1"/>
    <property type="molecule type" value="Genomic_DNA"/>
</dbReference>
<evidence type="ECO:0000313" key="2">
    <source>
        <dbReference type="EMBL" id="WMV18234.1"/>
    </source>
</evidence>
<gene>
    <name evidence="2" type="ORF">MTR67_011619</name>
</gene>
<protein>
    <recommendedName>
        <fullName evidence="1">Reverse transcriptase zinc-binding domain-containing protein</fullName>
    </recommendedName>
</protein>
<name>A0AAF0TGQ5_SOLVR</name>
<feature type="domain" description="Reverse transcriptase zinc-binding" evidence="1">
    <location>
        <begin position="1"/>
        <end position="78"/>
    </location>
</feature>